<evidence type="ECO:0000256" key="1">
    <source>
        <dbReference type="ARBA" id="ARBA00000085"/>
    </source>
</evidence>
<dbReference type="EMBL" id="FOIZ01000004">
    <property type="protein sequence ID" value="SEW47658.1"/>
    <property type="molecule type" value="Genomic_DNA"/>
</dbReference>
<keyword evidence="4" id="KW-0808">Transferase</keyword>
<dbReference type="InterPro" id="IPR000700">
    <property type="entry name" value="PAS-assoc_C"/>
</dbReference>
<dbReference type="Proteomes" id="UP000199167">
    <property type="component" value="Unassembled WGS sequence"/>
</dbReference>
<dbReference type="InterPro" id="IPR013655">
    <property type="entry name" value="PAS_fold_3"/>
</dbReference>
<keyword evidence="3" id="KW-0597">Phosphoprotein</keyword>
<evidence type="ECO:0000313" key="11">
    <source>
        <dbReference type="Proteomes" id="UP000199167"/>
    </source>
</evidence>
<keyword evidence="6" id="KW-0547">Nucleotide-binding</keyword>
<evidence type="ECO:0000259" key="9">
    <source>
        <dbReference type="PROSITE" id="PS50113"/>
    </source>
</evidence>
<dbReference type="PANTHER" id="PTHR41523:SF7">
    <property type="entry name" value="HISTIDINE KINASE"/>
    <property type="match status" value="1"/>
</dbReference>
<dbReference type="OrthoDB" id="9816309at2"/>
<dbReference type="PANTHER" id="PTHR41523">
    <property type="entry name" value="TWO-COMPONENT SYSTEM SENSOR PROTEIN"/>
    <property type="match status" value="1"/>
</dbReference>
<dbReference type="Gene3D" id="3.30.565.10">
    <property type="entry name" value="Histidine kinase-like ATPase, C-terminal domain"/>
    <property type="match status" value="1"/>
</dbReference>
<reference evidence="10 11" key="1">
    <citation type="submission" date="2016-10" db="EMBL/GenBank/DDBJ databases">
        <authorList>
            <person name="de Groot N.N."/>
        </authorList>
    </citation>
    <scope>NUCLEOTIDE SEQUENCE [LARGE SCALE GENOMIC DNA]</scope>
    <source>
        <strain evidence="10 11">DSM 17925</strain>
    </source>
</reference>
<evidence type="ECO:0000256" key="7">
    <source>
        <dbReference type="ARBA" id="ARBA00022777"/>
    </source>
</evidence>
<dbReference type="STRING" id="364200.SAMN04488515_3647"/>
<evidence type="ECO:0000256" key="5">
    <source>
        <dbReference type="ARBA" id="ARBA00022737"/>
    </source>
</evidence>
<keyword evidence="7 10" id="KW-0418">Kinase</keyword>
<evidence type="ECO:0000256" key="3">
    <source>
        <dbReference type="ARBA" id="ARBA00022553"/>
    </source>
</evidence>
<keyword evidence="11" id="KW-1185">Reference proteome</keyword>
<dbReference type="GO" id="GO:0005524">
    <property type="term" value="F:ATP binding"/>
    <property type="evidence" value="ECO:0007669"/>
    <property type="project" value="UniProtKB-KW"/>
</dbReference>
<proteinExistence type="predicted"/>
<feature type="domain" description="PAC" evidence="9">
    <location>
        <begin position="85"/>
        <end position="142"/>
    </location>
</feature>
<dbReference type="AlphaFoldDB" id="A0A1I0S0C7"/>
<organism evidence="10 11">
    <name type="scientific">Cognatiyoonia koreensis</name>
    <dbReference type="NCBI Taxonomy" id="364200"/>
    <lineage>
        <taxon>Bacteria</taxon>
        <taxon>Pseudomonadati</taxon>
        <taxon>Pseudomonadota</taxon>
        <taxon>Alphaproteobacteria</taxon>
        <taxon>Rhodobacterales</taxon>
        <taxon>Paracoccaceae</taxon>
        <taxon>Cognatiyoonia</taxon>
    </lineage>
</organism>
<accession>A0A1I0S0C7</accession>
<dbReference type="Gene3D" id="3.30.450.20">
    <property type="entry name" value="PAS domain"/>
    <property type="match status" value="1"/>
</dbReference>
<evidence type="ECO:0000256" key="2">
    <source>
        <dbReference type="ARBA" id="ARBA00012438"/>
    </source>
</evidence>
<evidence type="ECO:0000313" key="10">
    <source>
        <dbReference type="EMBL" id="SEW47658.1"/>
    </source>
</evidence>
<dbReference type="GO" id="GO:0004673">
    <property type="term" value="F:protein histidine kinase activity"/>
    <property type="evidence" value="ECO:0007669"/>
    <property type="project" value="UniProtKB-EC"/>
</dbReference>
<evidence type="ECO:0000256" key="8">
    <source>
        <dbReference type="ARBA" id="ARBA00022840"/>
    </source>
</evidence>
<dbReference type="Pfam" id="PF08447">
    <property type="entry name" value="PAS_3"/>
    <property type="match status" value="1"/>
</dbReference>
<dbReference type="InterPro" id="IPR035965">
    <property type="entry name" value="PAS-like_dom_sf"/>
</dbReference>
<dbReference type="RefSeq" id="WP_089997361.1">
    <property type="nucleotide sequence ID" value="NZ_FOIZ01000004.1"/>
</dbReference>
<keyword evidence="8" id="KW-0067">ATP-binding</keyword>
<dbReference type="SUPFAM" id="SSF55785">
    <property type="entry name" value="PYP-like sensor domain (PAS domain)"/>
    <property type="match status" value="1"/>
</dbReference>
<evidence type="ECO:0000256" key="4">
    <source>
        <dbReference type="ARBA" id="ARBA00022679"/>
    </source>
</evidence>
<protein>
    <recommendedName>
        <fullName evidence="2">histidine kinase</fullName>
        <ecNumber evidence="2">2.7.13.3</ecNumber>
    </recommendedName>
</protein>
<dbReference type="EC" id="2.7.13.3" evidence="2"/>
<keyword evidence="5" id="KW-0677">Repeat</keyword>
<comment type="catalytic activity">
    <reaction evidence="1">
        <text>ATP + protein L-histidine = ADP + protein N-phospho-L-histidine.</text>
        <dbReference type="EC" id="2.7.13.3"/>
    </reaction>
</comment>
<dbReference type="PROSITE" id="PS50113">
    <property type="entry name" value="PAC"/>
    <property type="match status" value="1"/>
</dbReference>
<evidence type="ECO:0000256" key="6">
    <source>
        <dbReference type="ARBA" id="ARBA00022741"/>
    </source>
</evidence>
<dbReference type="Pfam" id="PF07536">
    <property type="entry name" value="HWE_HK"/>
    <property type="match status" value="1"/>
</dbReference>
<sequence>MDYKVKDLSNKFELGVKVAGIGLGSVDYLADTITFDTTAAELFDLPADKAVPRDLLHSRIHPEDWISIDYQVEDLLDPDKGANFIDVQHRVVHRNGDVRWVSARKQVAFSPSKDGSQMVAQTGLVAILDITPHKQAQDRIQYLLEELNHRSKNMLTVVQSIARRTFSSGDPETALERFTNRLIGLGRNYDALVKGAWEHAELKNLVTAHLTAFSELNSTRVQVEGPDVNVSTEAAQAIGMAMHELATNASKYGALSIETGHVSISWQVTDDPDLPLVITWEETDGPDVSEPVHKGFGQKVLQSVAESSVAGKASLEYRTGGVHWDLRLPPQHFTVKPKQ</sequence>
<dbReference type="InterPro" id="IPR036890">
    <property type="entry name" value="HATPase_C_sf"/>
</dbReference>
<name>A0A1I0S0C7_9RHOB</name>
<dbReference type="InterPro" id="IPR011102">
    <property type="entry name" value="Sig_transdc_His_kinase_HWE"/>
</dbReference>
<dbReference type="SMART" id="SM00911">
    <property type="entry name" value="HWE_HK"/>
    <property type="match status" value="1"/>
</dbReference>
<gene>
    <name evidence="10" type="ORF">SAMN04488515_3647</name>
</gene>